<keyword evidence="8 14" id="KW-0418">Kinase</keyword>
<dbReference type="AlphaFoldDB" id="A0A6M0H3L8"/>
<dbReference type="SMART" id="SM00387">
    <property type="entry name" value="HATPase_c"/>
    <property type="match status" value="1"/>
</dbReference>
<evidence type="ECO:0000256" key="6">
    <source>
        <dbReference type="ARBA" id="ARBA00022679"/>
    </source>
</evidence>
<dbReference type="Gene3D" id="1.10.287.130">
    <property type="match status" value="1"/>
</dbReference>
<reference evidence="14 15" key="1">
    <citation type="submission" date="2020-02" db="EMBL/GenBank/DDBJ databases">
        <title>Genome assembly of a novel Clostridium senegalense strain.</title>
        <authorList>
            <person name="Gupta T.B."/>
            <person name="Jauregui R."/>
            <person name="Maclean P."/>
            <person name="Nawarathana A."/>
            <person name="Brightwell G."/>
        </authorList>
    </citation>
    <scope>NUCLEOTIDE SEQUENCE [LARGE SCALE GENOMIC DNA]</scope>
    <source>
        <strain evidence="14 15">AGRFS4</strain>
    </source>
</reference>
<dbReference type="GO" id="GO:0016036">
    <property type="term" value="P:cellular response to phosphate starvation"/>
    <property type="evidence" value="ECO:0007669"/>
    <property type="project" value="TreeGrafter"/>
</dbReference>
<keyword evidence="5" id="KW-0597">Phosphoprotein</keyword>
<dbReference type="PRINTS" id="PR00344">
    <property type="entry name" value="BCTRLSENSOR"/>
</dbReference>
<name>A0A6M0H3L8_9CLOT</name>
<dbReference type="Pfam" id="PF02518">
    <property type="entry name" value="HATPase_c"/>
    <property type="match status" value="1"/>
</dbReference>
<evidence type="ECO:0000313" key="15">
    <source>
        <dbReference type="Proteomes" id="UP000481872"/>
    </source>
</evidence>
<dbReference type="PANTHER" id="PTHR45453:SF2">
    <property type="entry name" value="HISTIDINE KINASE"/>
    <property type="match status" value="1"/>
</dbReference>
<dbReference type="PROSITE" id="PS50109">
    <property type="entry name" value="HIS_KIN"/>
    <property type="match status" value="1"/>
</dbReference>
<keyword evidence="6" id="KW-0808">Transferase</keyword>
<keyword evidence="15" id="KW-1185">Reference proteome</keyword>
<evidence type="ECO:0000256" key="4">
    <source>
        <dbReference type="ARBA" id="ARBA00022475"/>
    </source>
</evidence>
<evidence type="ECO:0000313" key="14">
    <source>
        <dbReference type="EMBL" id="NEU05346.1"/>
    </source>
</evidence>
<dbReference type="InterPro" id="IPR003661">
    <property type="entry name" value="HisK_dim/P_dom"/>
</dbReference>
<dbReference type="Proteomes" id="UP000481872">
    <property type="component" value="Unassembled WGS sequence"/>
</dbReference>
<keyword evidence="4" id="KW-1003">Cell membrane</keyword>
<dbReference type="InterPro" id="IPR036890">
    <property type="entry name" value="HATPase_C_sf"/>
</dbReference>
<proteinExistence type="predicted"/>
<evidence type="ECO:0000256" key="9">
    <source>
        <dbReference type="ARBA" id="ARBA00022989"/>
    </source>
</evidence>
<evidence type="ECO:0000256" key="3">
    <source>
        <dbReference type="ARBA" id="ARBA00012438"/>
    </source>
</evidence>
<gene>
    <name evidence="14" type="ORF">G3M99_10875</name>
</gene>
<evidence type="ECO:0000256" key="5">
    <source>
        <dbReference type="ARBA" id="ARBA00022553"/>
    </source>
</evidence>
<dbReference type="InterPro" id="IPR005467">
    <property type="entry name" value="His_kinase_dom"/>
</dbReference>
<comment type="catalytic activity">
    <reaction evidence="1">
        <text>ATP + protein L-histidine = ADP + protein N-phospho-L-histidine.</text>
        <dbReference type="EC" id="2.7.13.3"/>
    </reaction>
</comment>
<dbReference type="FunFam" id="3.30.565.10:FF:000006">
    <property type="entry name" value="Sensor histidine kinase WalK"/>
    <property type="match status" value="1"/>
</dbReference>
<comment type="caution">
    <text evidence="14">The sequence shown here is derived from an EMBL/GenBank/DDBJ whole genome shotgun (WGS) entry which is preliminary data.</text>
</comment>
<comment type="subcellular location">
    <subcellularLocation>
        <location evidence="2">Cell membrane</location>
        <topology evidence="2">Multi-pass membrane protein</topology>
    </subcellularLocation>
</comment>
<evidence type="ECO:0000256" key="1">
    <source>
        <dbReference type="ARBA" id="ARBA00000085"/>
    </source>
</evidence>
<dbReference type="Gene3D" id="3.30.565.10">
    <property type="entry name" value="Histidine kinase-like ATPase, C-terminal domain"/>
    <property type="match status" value="1"/>
</dbReference>
<dbReference type="CDD" id="cd00082">
    <property type="entry name" value="HisKA"/>
    <property type="match status" value="1"/>
</dbReference>
<dbReference type="GO" id="GO:0004721">
    <property type="term" value="F:phosphoprotein phosphatase activity"/>
    <property type="evidence" value="ECO:0007669"/>
    <property type="project" value="TreeGrafter"/>
</dbReference>
<feature type="domain" description="Histidine kinase" evidence="13">
    <location>
        <begin position="143"/>
        <end position="355"/>
    </location>
</feature>
<dbReference type="InterPro" id="IPR050351">
    <property type="entry name" value="BphY/WalK/GraS-like"/>
</dbReference>
<feature type="transmembrane region" description="Helical" evidence="12">
    <location>
        <begin position="49"/>
        <end position="74"/>
    </location>
</feature>
<dbReference type="Pfam" id="PF00512">
    <property type="entry name" value="HisKA"/>
    <property type="match status" value="1"/>
</dbReference>
<dbReference type="EC" id="2.7.13.3" evidence="3"/>
<evidence type="ECO:0000256" key="2">
    <source>
        <dbReference type="ARBA" id="ARBA00004651"/>
    </source>
</evidence>
<organism evidence="14 15">
    <name type="scientific">Clostridium senegalense</name>
    <dbReference type="NCBI Taxonomy" id="1465809"/>
    <lineage>
        <taxon>Bacteria</taxon>
        <taxon>Bacillati</taxon>
        <taxon>Bacillota</taxon>
        <taxon>Clostridia</taxon>
        <taxon>Eubacteriales</taxon>
        <taxon>Clostridiaceae</taxon>
        <taxon>Clostridium</taxon>
    </lineage>
</organism>
<evidence type="ECO:0000259" key="13">
    <source>
        <dbReference type="PROSITE" id="PS50109"/>
    </source>
</evidence>
<dbReference type="RefSeq" id="WP_199870194.1">
    <property type="nucleotide sequence ID" value="NZ_JAAGPU010000019.1"/>
</dbReference>
<dbReference type="InterPro" id="IPR004358">
    <property type="entry name" value="Sig_transdc_His_kin-like_C"/>
</dbReference>
<dbReference type="EMBL" id="JAAGPU010000019">
    <property type="protein sequence ID" value="NEU05346.1"/>
    <property type="molecule type" value="Genomic_DNA"/>
</dbReference>
<dbReference type="SUPFAM" id="SSF47384">
    <property type="entry name" value="Homodimeric domain of signal transducing histidine kinase"/>
    <property type="match status" value="1"/>
</dbReference>
<accession>A0A6M0H3L8</accession>
<evidence type="ECO:0000256" key="7">
    <source>
        <dbReference type="ARBA" id="ARBA00022692"/>
    </source>
</evidence>
<feature type="transmembrane region" description="Helical" evidence="12">
    <location>
        <begin position="12"/>
        <end position="29"/>
    </location>
</feature>
<dbReference type="SMART" id="SM00388">
    <property type="entry name" value="HisKA"/>
    <property type="match status" value="1"/>
</dbReference>
<protein>
    <recommendedName>
        <fullName evidence="3">histidine kinase</fullName>
        <ecNumber evidence="3">2.7.13.3</ecNumber>
    </recommendedName>
</protein>
<evidence type="ECO:0000256" key="10">
    <source>
        <dbReference type="ARBA" id="ARBA00023012"/>
    </source>
</evidence>
<evidence type="ECO:0000256" key="11">
    <source>
        <dbReference type="ARBA" id="ARBA00023136"/>
    </source>
</evidence>
<dbReference type="PANTHER" id="PTHR45453">
    <property type="entry name" value="PHOSPHATE REGULON SENSOR PROTEIN PHOR"/>
    <property type="match status" value="1"/>
</dbReference>
<keyword evidence="11 12" id="KW-0472">Membrane</keyword>
<dbReference type="InterPro" id="IPR036097">
    <property type="entry name" value="HisK_dim/P_sf"/>
</dbReference>
<dbReference type="GO" id="GO:0000155">
    <property type="term" value="F:phosphorelay sensor kinase activity"/>
    <property type="evidence" value="ECO:0007669"/>
    <property type="project" value="InterPro"/>
</dbReference>
<evidence type="ECO:0000256" key="12">
    <source>
        <dbReference type="SAM" id="Phobius"/>
    </source>
</evidence>
<dbReference type="GO" id="GO:0005886">
    <property type="term" value="C:plasma membrane"/>
    <property type="evidence" value="ECO:0007669"/>
    <property type="project" value="UniProtKB-SubCell"/>
</dbReference>
<keyword evidence="9 12" id="KW-1133">Transmembrane helix</keyword>
<evidence type="ECO:0000256" key="8">
    <source>
        <dbReference type="ARBA" id="ARBA00022777"/>
    </source>
</evidence>
<keyword evidence="7 12" id="KW-0812">Transmembrane</keyword>
<sequence>MKSVKLLLLDNLYKVFIMIILIISSIFLLCTKYKLKNVVDVNIDLNELLNYIFIMNSIFIFTIFILITGFVYLLRNKVLNFSNRMSDIIDKIICNEGNIVFDTDKETLLSKLENKLKQLVDIIETDRKKYFMEKDSIKSLISDISHQIKTPIANICMYNDTLIERELDENNEKLFLSNMRNQVSKLQWLVQALIKMSRLESNIITLNNKNTFLMDTIAGSLKGIYLKAENKNIKLTVSCPQKLKLCHDRKWTSEAIFNVIENAVKYTENGGKIQIKVDEWQLFTKIDITDTGIGIENKDINNIFKRFYRGREVTEFEGVGIGLYLANEIITKQGGYIKVISKKGKGSTFSIFLKN</sequence>
<keyword evidence="10" id="KW-0902">Two-component regulatory system</keyword>
<dbReference type="SUPFAM" id="SSF55874">
    <property type="entry name" value="ATPase domain of HSP90 chaperone/DNA topoisomerase II/histidine kinase"/>
    <property type="match status" value="1"/>
</dbReference>
<dbReference type="InterPro" id="IPR003594">
    <property type="entry name" value="HATPase_dom"/>
</dbReference>